<dbReference type="PANTHER" id="PTHR20854:SF4">
    <property type="entry name" value="INOSITOL-1-MONOPHOSPHATASE-RELATED"/>
    <property type="match status" value="1"/>
</dbReference>
<dbReference type="RefSeq" id="WP_007010078.1">
    <property type="nucleotide sequence ID" value="NZ_FNSL01000001.1"/>
</dbReference>
<keyword evidence="6" id="KW-1185">Reference proteome</keyword>
<dbReference type="CDD" id="cd01638">
    <property type="entry name" value="CysQ"/>
    <property type="match status" value="1"/>
</dbReference>
<feature type="binding site" evidence="4">
    <location>
        <position position="93"/>
    </location>
    <ligand>
        <name>Mg(2+)</name>
        <dbReference type="ChEBI" id="CHEBI:18420"/>
        <label>2</label>
    </ligand>
</feature>
<proteinExistence type="inferred from homology"/>
<evidence type="ECO:0000256" key="1">
    <source>
        <dbReference type="ARBA" id="ARBA00009759"/>
    </source>
</evidence>
<gene>
    <name evidence="5" type="ORF">SAMN05216452_3290</name>
</gene>
<evidence type="ECO:0000256" key="4">
    <source>
        <dbReference type="PIRSR" id="PIRSR600760-2"/>
    </source>
</evidence>
<feature type="binding site" evidence="4">
    <location>
        <position position="75"/>
    </location>
    <ligand>
        <name>Mg(2+)</name>
        <dbReference type="ChEBI" id="CHEBI:18420"/>
        <label>1</label>
        <note>catalytic</note>
    </ligand>
</feature>
<dbReference type="GO" id="GO:0007165">
    <property type="term" value="P:signal transduction"/>
    <property type="evidence" value="ECO:0007669"/>
    <property type="project" value="TreeGrafter"/>
</dbReference>
<dbReference type="InterPro" id="IPR020550">
    <property type="entry name" value="Inositol_monophosphatase_CS"/>
</dbReference>
<comment type="cofactor">
    <cofactor evidence="4">
        <name>Mg(2+)</name>
        <dbReference type="ChEBI" id="CHEBI:18420"/>
    </cofactor>
</comment>
<dbReference type="Gene3D" id="3.40.190.80">
    <property type="match status" value="1"/>
</dbReference>
<keyword evidence="2 4" id="KW-0479">Metal-binding</keyword>
<dbReference type="Pfam" id="PF00459">
    <property type="entry name" value="Inositol_P"/>
    <property type="match status" value="1"/>
</dbReference>
<dbReference type="GO" id="GO:0046854">
    <property type="term" value="P:phosphatidylinositol phosphate biosynthetic process"/>
    <property type="evidence" value="ECO:0007669"/>
    <property type="project" value="InterPro"/>
</dbReference>
<dbReference type="SUPFAM" id="SSF56655">
    <property type="entry name" value="Carbohydrate phosphatase"/>
    <property type="match status" value="1"/>
</dbReference>
<feature type="binding site" evidence="4">
    <location>
        <position position="95"/>
    </location>
    <ligand>
        <name>Mg(2+)</name>
        <dbReference type="ChEBI" id="CHEBI:18420"/>
        <label>1</label>
        <note>catalytic</note>
    </ligand>
</feature>
<reference evidence="6" key="1">
    <citation type="submission" date="2016-10" db="EMBL/GenBank/DDBJ databases">
        <authorList>
            <person name="Varghese N."/>
            <person name="Submissions S."/>
        </authorList>
    </citation>
    <scope>NUCLEOTIDE SEQUENCE [LARGE SCALE GENOMIC DNA]</scope>
    <source>
        <strain evidence="6">ES.061</strain>
    </source>
</reference>
<dbReference type="PROSITE" id="PS00630">
    <property type="entry name" value="IMP_2"/>
    <property type="match status" value="1"/>
</dbReference>
<evidence type="ECO:0000256" key="2">
    <source>
        <dbReference type="ARBA" id="ARBA00022723"/>
    </source>
</evidence>
<dbReference type="EMBL" id="FNSL01000001">
    <property type="protein sequence ID" value="SEB81701.1"/>
    <property type="molecule type" value="Genomic_DNA"/>
</dbReference>
<dbReference type="Proteomes" id="UP000199064">
    <property type="component" value="Unassembled WGS sequence"/>
</dbReference>
<name>A0A1H4MF19_9HYPH</name>
<dbReference type="PANTHER" id="PTHR20854">
    <property type="entry name" value="INOSITOL MONOPHOSPHATASE"/>
    <property type="match status" value="1"/>
</dbReference>
<feature type="binding site" evidence="4">
    <location>
        <position position="212"/>
    </location>
    <ligand>
        <name>Mg(2+)</name>
        <dbReference type="ChEBI" id="CHEBI:18420"/>
        <label>1</label>
        <note>catalytic</note>
    </ligand>
</feature>
<dbReference type="GO" id="GO:0006020">
    <property type="term" value="P:inositol metabolic process"/>
    <property type="evidence" value="ECO:0007669"/>
    <property type="project" value="TreeGrafter"/>
</dbReference>
<dbReference type="GO" id="GO:0046872">
    <property type="term" value="F:metal ion binding"/>
    <property type="evidence" value="ECO:0007669"/>
    <property type="project" value="UniProtKB-KW"/>
</dbReference>
<evidence type="ECO:0000313" key="6">
    <source>
        <dbReference type="Proteomes" id="UP000199064"/>
    </source>
</evidence>
<dbReference type="Gene3D" id="3.30.540.10">
    <property type="entry name" value="Fructose-1,6-Bisphosphatase, subunit A, domain 1"/>
    <property type="match status" value="1"/>
</dbReference>
<evidence type="ECO:0000313" key="5">
    <source>
        <dbReference type="EMBL" id="SEB81701.1"/>
    </source>
</evidence>
<dbReference type="GO" id="GO:0008934">
    <property type="term" value="F:inositol monophosphate 1-phosphatase activity"/>
    <property type="evidence" value="ECO:0007669"/>
    <property type="project" value="TreeGrafter"/>
</dbReference>
<dbReference type="PRINTS" id="PR00377">
    <property type="entry name" value="IMPHPHTASES"/>
</dbReference>
<comment type="similarity">
    <text evidence="1">Belongs to the inositol monophosphatase superfamily.</text>
</comment>
<organism evidence="5 6">
    <name type="scientific">Nitratireductor aquibiodomus</name>
    <dbReference type="NCBI Taxonomy" id="204799"/>
    <lineage>
        <taxon>Bacteria</taxon>
        <taxon>Pseudomonadati</taxon>
        <taxon>Pseudomonadota</taxon>
        <taxon>Alphaproteobacteria</taxon>
        <taxon>Hyphomicrobiales</taxon>
        <taxon>Phyllobacteriaceae</taxon>
        <taxon>Nitratireductor</taxon>
    </lineage>
</organism>
<feature type="binding site" evidence="4">
    <location>
        <position position="96"/>
    </location>
    <ligand>
        <name>Mg(2+)</name>
        <dbReference type="ChEBI" id="CHEBI:18420"/>
        <label>1</label>
        <note>catalytic</note>
    </ligand>
</feature>
<dbReference type="InterPro" id="IPR000760">
    <property type="entry name" value="Inositol_monophosphatase-like"/>
</dbReference>
<sequence length="266" mass="28488">MPESEPQKAAPEADLELIADVAREAGAIALKYFRRDPEVWWKGGVSPVSEADYAVDRFLRKELLAARPDYGWLSEETALADQELARERVFVVDPIDGTRAFIAGRPIWCVSIGVVHRGESIVGVLECPELSETYHALRGGGAFRNGERLAVKPEGDAFVVAGPKAMVSELPADILQKTRAYGYVPSLAYRIAMVASGALDATFVKPNSHDWDLAAADVILREAGGVIRDARGNTPSYAGPDPKKGALAAGSGALLQAMTQTLSIGE</sequence>
<dbReference type="AlphaFoldDB" id="A0A1H4MF19"/>
<evidence type="ECO:0000256" key="3">
    <source>
        <dbReference type="ARBA" id="ARBA00022842"/>
    </source>
</evidence>
<protein>
    <submittedName>
        <fullName evidence="5">Myo-inositol-1(Or 4)-monophosphatase</fullName>
    </submittedName>
</protein>
<accession>A0A1H4MF19</accession>
<keyword evidence="3 4" id="KW-0460">Magnesium</keyword>